<protein>
    <submittedName>
        <fullName evidence="2">Uncharacterized protein</fullName>
    </submittedName>
</protein>
<organism evidence="2 3">
    <name type="scientific">Monosporascus ibericus</name>
    <dbReference type="NCBI Taxonomy" id="155417"/>
    <lineage>
        <taxon>Eukaryota</taxon>
        <taxon>Fungi</taxon>
        <taxon>Dikarya</taxon>
        <taxon>Ascomycota</taxon>
        <taxon>Pezizomycotina</taxon>
        <taxon>Sordariomycetes</taxon>
        <taxon>Xylariomycetidae</taxon>
        <taxon>Xylariales</taxon>
        <taxon>Xylariales incertae sedis</taxon>
        <taxon>Monosporascus</taxon>
    </lineage>
</organism>
<dbReference type="Proteomes" id="UP000293360">
    <property type="component" value="Unassembled WGS sequence"/>
</dbReference>
<dbReference type="InterPro" id="IPR053181">
    <property type="entry name" value="EcdB-like_regulator"/>
</dbReference>
<accession>A0A4Q4T9B1</accession>
<reference evidence="2 3" key="1">
    <citation type="submission" date="2018-06" db="EMBL/GenBank/DDBJ databases">
        <title>Complete Genomes of Monosporascus.</title>
        <authorList>
            <person name="Robinson A.J."/>
            <person name="Natvig D.O."/>
        </authorList>
    </citation>
    <scope>NUCLEOTIDE SEQUENCE [LARGE SCALE GENOMIC DNA]</scope>
    <source>
        <strain evidence="2 3">CBS 110550</strain>
    </source>
</reference>
<dbReference type="AlphaFoldDB" id="A0A4Q4T9B1"/>
<feature type="compositionally biased region" description="Basic residues" evidence="1">
    <location>
        <begin position="104"/>
        <end position="113"/>
    </location>
</feature>
<dbReference type="PANTHER" id="PTHR47785:SF4">
    <property type="entry name" value="ZN(II)2CYS6 TRANSCRIPTION FACTOR (EUROFUNG)"/>
    <property type="match status" value="1"/>
</dbReference>
<proteinExistence type="predicted"/>
<sequence length="470" mass="51967">MSGTAGRTPGYNDVSKLTSPPLNGETWGQAGGPFHSPQVASVGQVINADGNPDFDSDTVWDYTRSFKVNILNMHPIISPEKLNEMVQAFLNSVPSLNTQSTAKAGKKRKRPAHKGSPAATQNHSHPWPSITNAVVLLVLALGKVCSHKVISGLEYFDLATDIIGRPGNFSLQHVHGHILAGLYLGQLGYLVESYDHIFKASKLFQAIMGPYSTQVYLSKRLSKIHNLLYTGKEDDWRHATVRNGIKEILSELRDQRDQWVPPSLYSDFENPEVSSATNVLAVRLRAKYWDSQVILSTPFLRIILERDTLSLSSPPRDPRATLGLDAGNVNPSPDLGLSIDKDASFAIHTLVESAKAFLKIGHSQRIIFTNVFSAIHAQWRKLLTLAACYKDGVFSKFVDRTIMENLFMKTIASYTKTIAFFGMIGTPTRALTAEMNILAGVAKDLKFKDDERRTTATHSSESHGQLQLVR</sequence>
<name>A0A4Q4T9B1_9PEZI</name>
<gene>
    <name evidence="2" type="ORF">DL764_006015</name>
</gene>
<dbReference type="OrthoDB" id="5244761at2759"/>
<dbReference type="EMBL" id="QJNU01000337">
    <property type="protein sequence ID" value="RYP01920.1"/>
    <property type="molecule type" value="Genomic_DNA"/>
</dbReference>
<keyword evidence="3" id="KW-1185">Reference proteome</keyword>
<evidence type="ECO:0000313" key="3">
    <source>
        <dbReference type="Proteomes" id="UP000293360"/>
    </source>
</evidence>
<feature type="region of interest" description="Disordered" evidence="1">
    <location>
        <begin position="1"/>
        <end position="38"/>
    </location>
</feature>
<evidence type="ECO:0000313" key="2">
    <source>
        <dbReference type="EMBL" id="RYP01920.1"/>
    </source>
</evidence>
<comment type="caution">
    <text evidence="2">The sequence shown here is derived from an EMBL/GenBank/DDBJ whole genome shotgun (WGS) entry which is preliminary data.</text>
</comment>
<dbReference type="PANTHER" id="PTHR47785">
    <property type="entry name" value="ZN(II)2CYS6 TRANSCRIPTION FACTOR (EUROFUNG)-RELATED-RELATED"/>
    <property type="match status" value="1"/>
</dbReference>
<evidence type="ECO:0000256" key="1">
    <source>
        <dbReference type="SAM" id="MobiDB-lite"/>
    </source>
</evidence>
<feature type="region of interest" description="Disordered" evidence="1">
    <location>
        <begin position="99"/>
        <end position="125"/>
    </location>
</feature>
<dbReference type="STRING" id="155417.A0A4Q4T9B1"/>